<feature type="domain" description="Protein kinase" evidence="2">
    <location>
        <begin position="840"/>
        <end position="1119"/>
    </location>
</feature>
<dbReference type="InterPro" id="IPR000719">
    <property type="entry name" value="Prot_kinase_dom"/>
</dbReference>
<dbReference type="SMART" id="SM00220">
    <property type="entry name" value="S_TKc"/>
    <property type="match status" value="1"/>
</dbReference>
<dbReference type="GO" id="GO:0004674">
    <property type="term" value="F:protein serine/threonine kinase activity"/>
    <property type="evidence" value="ECO:0007669"/>
    <property type="project" value="TreeGrafter"/>
</dbReference>
<feature type="compositionally biased region" description="Gly residues" evidence="1">
    <location>
        <begin position="321"/>
        <end position="336"/>
    </location>
</feature>
<proteinExistence type="predicted"/>
<dbReference type="OrthoDB" id="541905at2759"/>
<protein>
    <recommendedName>
        <fullName evidence="2">Protein kinase domain-containing protein</fullName>
    </recommendedName>
</protein>
<gene>
    <name evidence="3" type="ORF">HXX76_003873</name>
</gene>
<comment type="caution">
    <text evidence="3">The sequence shown here is derived from an EMBL/GenBank/DDBJ whole genome shotgun (WGS) entry which is preliminary data.</text>
</comment>
<sequence length="1161" mass="117455">MGVATVETGPKFAAAMADNNVGTIVVRRFALVLNDSDFEALGVNIPIKILRNVTVRGDAALGYWPFLYLGGSYRMTLGAGVTMQFLDIVVDTPQGDGALRAPHLQILTFSEPGANARLLYGPGAGIMISGCFGPALQLQNVQALPRAAGYPGPQVVQAGLPQPGCVNDTYAPYMKRCWPQISNFVDVTMVGRRPDAASNLQPTNYAWILRNATAVCRALVPAECVAKLGPAACMLMTVRNLSSVLATVLEPPQNTSGIGLTSEGSSGDDGSDSSLAIVLGCVLGGVGLAAIVSGIAYMAHRRRLGAAGLAVGAKGEVDGGAGGPAGGAAGGDGKAGGQEQPHQPQGDDATTEGSDEGAHAEAARLAPNVAAAAPALDLITKHTPRQPGIELDVRVAGPAATEALLLAQHQSRKSCSSPPASTTPLAFPPAAAVDSGRLQKHPRGSQAAGAGAGSCGATANGFVRSVTGELTSQASIQHPTDDSVPRTFSSYLPASGGLGTSGTHDVPPPVTSASIEEPPVLTLLPVVRGVGACGRVVEGIYMGQRVAVKLLDRGLLYNYPSSCTAPSTAGLLSEPHPSSGAHAAAAEPSGAAAERGAVACGAGDSVSAGGIVAAVPLPDGTGLGSAAGEVLTAASTGGRTADAADVSLRLGASLADEEGGVSASAAPPDSVSLRLLHPPQPLAPAEPAAEAAVATGGAAVSPAELMLGTQSQAQSQMHHPSTAKPMSRKDRISHSTTAFPGLTIRHASAADMAAAAPGAAAALLAVVSMPEADGMGSPAALARPVALAALAKQHGGDGATPHAVPQRGGVRFLGVKQGESLWSTHDANSSVPAGFGAHAIFRNHLASPGADGSSSLGLSAIMDGAACSGEQAAKDRAGRGGAEPAERASAVLQAMAQELEVLAKLAHPNIVKLLAANLSPPTPCLVLELMDTSLDKLLYGGVAGGGGGGGLMPLGKVLHVALQIASALSHLHPTILHRDLKPANVLVSQPFSATPVVKLADFGLARLQETVLVTARVDVGTAAYMAPECLNALNCVVTHHADMFSFGVLLYEMLAGARPWEGCSMVQVAYRVTDGQRPPLDSLSFERCPRALRSLITACWDPVPERRPAACEVAKELILIKRKVAGDGGGAVLQQQQHSGTSMDVQMIAGRGQTWEPRPSA</sequence>
<evidence type="ECO:0000313" key="3">
    <source>
        <dbReference type="EMBL" id="KAG2441020.1"/>
    </source>
</evidence>
<feature type="compositionally biased region" description="Low complexity" evidence="1">
    <location>
        <begin position="574"/>
        <end position="588"/>
    </location>
</feature>
<accession>A0A835TNH4</accession>
<dbReference type="Proteomes" id="UP000650467">
    <property type="component" value="Unassembled WGS sequence"/>
</dbReference>
<dbReference type="InterPro" id="IPR051681">
    <property type="entry name" value="Ser/Thr_Kinases-Pseudokinases"/>
</dbReference>
<evidence type="ECO:0000256" key="1">
    <source>
        <dbReference type="SAM" id="MobiDB-lite"/>
    </source>
</evidence>
<dbReference type="InterPro" id="IPR011009">
    <property type="entry name" value="Kinase-like_dom_sf"/>
</dbReference>
<dbReference type="Pfam" id="PF07714">
    <property type="entry name" value="PK_Tyr_Ser-Thr"/>
    <property type="match status" value="1"/>
</dbReference>
<dbReference type="GO" id="GO:0005524">
    <property type="term" value="F:ATP binding"/>
    <property type="evidence" value="ECO:0007669"/>
    <property type="project" value="InterPro"/>
</dbReference>
<feature type="region of interest" description="Disordered" evidence="1">
    <location>
        <begin position="321"/>
        <end position="360"/>
    </location>
</feature>
<dbReference type="SUPFAM" id="SSF56112">
    <property type="entry name" value="Protein kinase-like (PK-like)"/>
    <property type="match status" value="1"/>
</dbReference>
<dbReference type="AlphaFoldDB" id="A0A835TNH4"/>
<feature type="compositionally biased region" description="Polar residues" evidence="1">
    <location>
        <begin position="710"/>
        <end position="719"/>
    </location>
</feature>
<feature type="region of interest" description="Disordered" evidence="1">
    <location>
        <begin position="710"/>
        <end position="732"/>
    </location>
</feature>
<dbReference type="InterPro" id="IPR008271">
    <property type="entry name" value="Ser/Thr_kinase_AS"/>
</dbReference>
<dbReference type="PANTHER" id="PTHR44329">
    <property type="entry name" value="SERINE/THREONINE-PROTEIN KINASE TNNI3K-RELATED"/>
    <property type="match status" value="1"/>
</dbReference>
<dbReference type="PROSITE" id="PS50011">
    <property type="entry name" value="PROTEIN_KINASE_DOM"/>
    <property type="match status" value="1"/>
</dbReference>
<dbReference type="Gene3D" id="1.10.510.10">
    <property type="entry name" value="Transferase(Phosphotransferase) domain 1"/>
    <property type="match status" value="1"/>
</dbReference>
<evidence type="ECO:0000313" key="4">
    <source>
        <dbReference type="Proteomes" id="UP000650467"/>
    </source>
</evidence>
<dbReference type="PROSITE" id="PS00108">
    <property type="entry name" value="PROTEIN_KINASE_ST"/>
    <property type="match status" value="1"/>
</dbReference>
<feature type="region of interest" description="Disordered" evidence="1">
    <location>
        <begin position="567"/>
        <end position="588"/>
    </location>
</feature>
<dbReference type="PANTHER" id="PTHR44329:SF214">
    <property type="entry name" value="PROTEIN KINASE DOMAIN-CONTAINING PROTEIN"/>
    <property type="match status" value="1"/>
</dbReference>
<dbReference type="EMBL" id="JAEHOC010000006">
    <property type="protein sequence ID" value="KAG2441020.1"/>
    <property type="molecule type" value="Genomic_DNA"/>
</dbReference>
<reference evidence="3" key="1">
    <citation type="journal article" date="2020" name="bioRxiv">
        <title>Comparative genomics of Chlamydomonas.</title>
        <authorList>
            <person name="Craig R.J."/>
            <person name="Hasan A.R."/>
            <person name="Ness R.W."/>
            <person name="Keightley P.D."/>
        </authorList>
    </citation>
    <scope>NUCLEOTIDE SEQUENCE</scope>
    <source>
        <strain evidence="3">SAG 7.73</strain>
    </source>
</reference>
<name>A0A835TNH4_CHLIN</name>
<dbReference type="InterPro" id="IPR001245">
    <property type="entry name" value="Ser-Thr/Tyr_kinase_cat_dom"/>
</dbReference>
<organism evidence="3 4">
    <name type="scientific">Chlamydomonas incerta</name>
    <dbReference type="NCBI Taxonomy" id="51695"/>
    <lineage>
        <taxon>Eukaryota</taxon>
        <taxon>Viridiplantae</taxon>
        <taxon>Chlorophyta</taxon>
        <taxon>core chlorophytes</taxon>
        <taxon>Chlorophyceae</taxon>
        <taxon>CS clade</taxon>
        <taxon>Chlamydomonadales</taxon>
        <taxon>Chlamydomonadaceae</taxon>
        <taxon>Chlamydomonas</taxon>
    </lineage>
</organism>
<keyword evidence="4" id="KW-1185">Reference proteome</keyword>
<evidence type="ECO:0000259" key="2">
    <source>
        <dbReference type="PROSITE" id="PS50011"/>
    </source>
</evidence>